<dbReference type="SUPFAM" id="SSF81301">
    <property type="entry name" value="Nucleotidyltransferase"/>
    <property type="match status" value="1"/>
</dbReference>
<dbReference type="GO" id="GO:0000049">
    <property type="term" value="F:tRNA binding"/>
    <property type="evidence" value="ECO:0007669"/>
    <property type="project" value="TreeGrafter"/>
</dbReference>
<dbReference type="GO" id="GO:0008033">
    <property type="term" value="P:tRNA processing"/>
    <property type="evidence" value="ECO:0007669"/>
    <property type="project" value="UniProtKB-KW"/>
</dbReference>
<accession>A0A926E6S5</accession>
<dbReference type="GO" id="GO:0046872">
    <property type="term" value="F:metal ion binding"/>
    <property type="evidence" value="ECO:0007669"/>
    <property type="project" value="UniProtKB-KW"/>
</dbReference>
<dbReference type="Proteomes" id="UP000610760">
    <property type="component" value="Unassembled WGS sequence"/>
</dbReference>
<keyword evidence="14" id="KW-1185">Reference proteome</keyword>
<evidence type="ECO:0000259" key="10">
    <source>
        <dbReference type="Pfam" id="PF01743"/>
    </source>
</evidence>
<keyword evidence="2 9" id="KW-0808">Transferase</keyword>
<comment type="similarity">
    <text evidence="9">Belongs to the tRNA nucleotidyltransferase/poly(A) polymerase family.</text>
</comment>
<dbReference type="Pfam" id="PF12627">
    <property type="entry name" value="PolyA_pol_RNAbd"/>
    <property type="match status" value="1"/>
</dbReference>
<keyword evidence="3" id="KW-0819">tRNA processing</keyword>
<dbReference type="RefSeq" id="WP_249295626.1">
    <property type="nucleotide sequence ID" value="NZ_JACRSV010000003.1"/>
</dbReference>
<dbReference type="Pfam" id="PF13735">
    <property type="entry name" value="tRNA_NucTran2_2"/>
    <property type="match status" value="1"/>
</dbReference>
<dbReference type="InterPro" id="IPR050264">
    <property type="entry name" value="Bact_CCA-adding_enz_type3_sf"/>
</dbReference>
<dbReference type="GO" id="GO:0016779">
    <property type="term" value="F:nucleotidyltransferase activity"/>
    <property type="evidence" value="ECO:0007669"/>
    <property type="project" value="UniProtKB-KW"/>
</dbReference>
<evidence type="ECO:0000256" key="7">
    <source>
        <dbReference type="ARBA" id="ARBA00022842"/>
    </source>
</evidence>
<dbReference type="PANTHER" id="PTHR46173">
    <property type="entry name" value="CCA TRNA NUCLEOTIDYLTRANSFERASE 1, MITOCHONDRIAL"/>
    <property type="match status" value="1"/>
</dbReference>
<comment type="caution">
    <text evidence="13">The sequence shown here is derived from an EMBL/GenBank/DDBJ whole genome shotgun (WGS) entry which is preliminary data.</text>
</comment>
<keyword evidence="8 9" id="KW-0694">RNA-binding</keyword>
<dbReference type="InterPro" id="IPR002646">
    <property type="entry name" value="PolA_pol_head_dom"/>
</dbReference>
<dbReference type="Gene3D" id="3.30.460.10">
    <property type="entry name" value="Beta Polymerase, domain 2"/>
    <property type="match status" value="1"/>
</dbReference>
<gene>
    <name evidence="13" type="ORF">H8710_10895</name>
</gene>
<evidence type="ECO:0000256" key="3">
    <source>
        <dbReference type="ARBA" id="ARBA00022694"/>
    </source>
</evidence>
<evidence type="ECO:0000313" key="13">
    <source>
        <dbReference type="EMBL" id="MBC8560570.1"/>
    </source>
</evidence>
<evidence type="ECO:0000256" key="5">
    <source>
        <dbReference type="ARBA" id="ARBA00022723"/>
    </source>
</evidence>
<dbReference type="InterPro" id="IPR003607">
    <property type="entry name" value="HD/PDEase_dom"/>
</dbReference>
<evidence type="ECO:0000256" key="2">
    <source>
        <dbReference type="ARBA" id="ARBA00022679"/>
    </source>
</evidence>
<dbReference type="Pfam" id="PF01743">
    <property type="entry name" value="PolyA_pol"/>
    <property type="match status" value="1"/>
</dbReference>
<evidence type="ECO:0000256" key="8">
    <source>
        <dbReference type="ARBA" id="ARBA00022884"/>
    </source>
</evidence>
<organism evidence="13 14">
    <name type="scientific">Fumia xinanensis</name>
    <dbReference type="NCBI Taxonomy" id="2763659"/>
    <lineage>
        <taxon>Bacteria</taxon>
        <taxon>Bacillati</taxon>
        <taxon>Bacillota</taxon>
        <taxon>Clostridia</taxon>
        <taxon>Eubacteriales</taxon>
        <taxon>Oscillospiraceae</taxon>
        <taxon>Fumia</taxon>
    </lineage>
</organism>
<dbReference type="InterPro" id="IPR043519">
    <property type="entry name" value="NT_sf"/>
</dbReference>
<dbReference type="SUPFAM" id="SSF81891">
    <property type="entry name" value="Poly A polymerase C-terminal region-like"/>
    <property type="match status" value="1"/>
</dbReference>
<name>A0A926E6S5_9FIRM</name>
<sequence length="444" mass="50182">MKIQLPSPVGRAIERLNAAGYEAYAVGGCIRDSLLGRMPEDWDVTTSAEPEQTKAVFNGVPVIETGIQHGTVTVILDGQPLEITTYRIDGSYSDSRHPDAVRFTRSLKEDLARRDFTVNALAYHPDTGIVDCFGGTEDLRQKSLRCVGDPDKRFTEDALRVMRGIRFASQLSFSLESATEVSLRRYAPLLQKVAAERLRTELVKLLCGEQVESVLLRFPAVLGQLIPELLPMVGFDQQTPYHIYDIYEHTAHSVAAIKNTPVLRLTMLLHDIGKPRRFTVDKKGQGHFKGHGTVSVHMCQEILPRLRFDKRTIERILSLVKYHDVDLEPREALIKRWLNRLTPEGFFQLMEVKLADNAAQNPLYDRSASYREIIQMAHEILDRKECFSLSSLAVNGDDLIEMGIPADKELGETLQILLQAVIDGKCKNDRESLLEYCQSHRQNL</sequence>
<evidence type="ECO:0000256" key="6">
    <source>
        <dbReference type="ARBA" id="ARBA00022741"/>
    </source>
</evidence>
<reference evidence="13" key="1">
    <citation type="submission" date="2020-08" db="EMBL/GenBank/DDBJ databases">
        <title>Genome public.</title>
        <authorList>
            <person name="Liu C."/>
            <person name="Sun Q."/>
        </authorList>
    </citation>
    <scope>NUCLEOTIDE SEQUENCE</scope>
    <source>
        <strain evidence="13">NSJ-33</strain>
    </source>
</reference>
<proteinExistence type="inferred from homology"/>
<dbReference type="CDD" id="cd00077">
    <property type="entry name" value="HDc"/>
    <property type="match status" value="1"/>
</dbReference>
<dbReference type="Gene3D" id="1.10.3090.10">
    <property type="entry name" value="cca-adding enzyme, domain 2"/>
    <property type="match status" value="1"/>
</dbReference>
<feature type="domain" description="Poly A polymerase head" evidence="10">
    <location>
        <begin position="23"/>
        <end position="145"/>
    </location>
</feature>
<feature type="domain" description="tRNA nucleotidyltransferase/poly(A) polymerase RNA and SrmB- binding" evidence="11">
    <location>
        <begin position="173"/>
        <end position="214"/>
    </location>
</feature>
<dbReference type="GO" id="GO:0000166">
    <property type="term" value="F:nucleotide binding"/>
    <property type="evidence" value="ECO:0007669"/>
    <property type="project" value="UniProtKB-KW"/>
</dbReference>
<evidence type="ECO:0000256" key="1">
    <source>
        <dbReference type="ARBA" id="ARBA00001946"/>
    </source>
</evidence>
<comment type="cofactor">
    <cofactor evidence="1">
        <name>Mg(2+)</name>
        <dbReference type="ChEBI" id="CHEBI:18420"/>
    </cofactor>
</comment>
<keyword evidence="5" id="KW-0479">Metal-binding</keyword>
<feature type="domain" description="CCA-adding enzyme C-terminal" evidence="12">
    <location>
        <begin position="300"/>
        <end position="436"/>
    </location>
</feature>
<evidence type="ECO:0000256" key="9">
    <source>
        <dbReference type="RuleBase" id="RU003953"/>
    </source>
</evidence>
<dbReference type="InterPro" id="IPR032828">
    <property type="entry name" value="PolyA_RNA-bd"/>
</dbReference>
<dbReference type="Gene3D" id="1.10.246.80">
    <property type="match status" value="1"/>
</dbReference>
<evidence type="ECO:0000259" key="12">
    <source>
        <dbReference type="Pfam" id="PF13735"/>
    </source>
</evidence>
<keyword evidence="6" id="KW-0547">Nucleotide-binding</keyword>
<evidence type="ECO:0000259" key="11">
    <source>
        <dbReference type="Pfam" id="PF12627"/>
    </source>
</evidence>
<dbReference type="EMBL" id="JACRSV010000003">
    <property type="protein sequence ID" value="MBC8560570.1"/>
    <property type="molecule type" value="Genomic_DNA"/>
</dbReference>
<protein>
    <submittedName>
        <fullName evidence="13">HD domain-containing protein</fullName>
    </submittedName>
</protein>
<dbReference type="AlphaFoldDB" id="A0A926E6S5"/>
<dbReference type="PANTHER" id="PTHR46173:SF1">
    <property type="entry name" value="CCA TRNA NUCLEOTIDYLTRANSFERASE 1, MITOCHONDRIAL"/>
    <property type="match status" value="1"/>
</dbReference>
<keyword evidence="7" id="KW-0460">Magnesium</keyword>
<dbReference type="InterPro" id="IPR032810">
    <property type="entry name" value="CCA-adding_enz_C"/>
</dbReference>
<dbReference type="CDD" id="cd05398">
    <property type="entry name" value="NT_ClassII-CCAase"/>
    <property type="match status" value="1"/>
</dbReference>
<keyword evidence="4" id="KW-0548">Nucleotidyltransferase</keyword>
<evidence type="ECO:0000313" key="14">
    <source>
        <dbReference type="Proteomes" id="UP000610760"/>
    </source>
</evidence>
<evidence type="ECO:0000256" key="4">
    <source>
        <dbReference type="ARBA" id="ARBA00022695"/>
    </source>
</evidence>